<evidence type="ECO:0000313" key="1">
    <source>
        <dbReference type="EMBL" id="KAG6450218.1"/>
    </source>
</evidence>
<feature type="non-terminal residue" evidence="1">
    <location>
        <position position="1"/>
    </location>
</feature>
<gene>
    <name evidence="1" type="ORF">O3G_MSEX006488</name>
</gene>
<reference evidence="1" key="2">
    <citation type="submission" date="2020-12" db="EMBL/GenBank/DDBJ databases">
        <authorList>
            <person name="Kanost M."/>
        </authorList>
    </citation>
    <scope>NUCLEOTIDE SEQUENCE</scope>
</reference>
<accession>A0A921Z345</accession>
<protein>
    <submittedName>
        <fullName evidence="1">Uncharacterized protein</fullName>
    </submittedName>
</protein>
<comment type="caution">
    <text evidence="1">The sequence shown here is derived from an EMBL/GenBank/DDBJ whole genome shotgun (WGS) entry which is preliminary data.</text>
</comment>
<proteinExistence type="predicted"/>
<evidence type="ECO:0000313" key="2">
    <source>
        <dbReference type="Proteomes" id="UP000791440"/>
    </source>
</evidence>
<organism evidence="1 2">
    <name type="scientific">Manduca sexta</name>
    <name type="common">Tobacco hawkmoth</name>
    <name type="synonym">Tobacco hornworm</name>
    <dbReference type="NCBI Taxonomy" id="7130"/>
    <lineage>
        <taxon>Eukaryota</taxon>
        <taxon>Metazoa</taxon>
        <taxon>Ecdysozoa</taxon>
        <taxon>Arthropoda</taxon>
        <taxon>Hexapoda</taxon>
        <taxon>Insecta</taxon>
        <taxon>Pterygota</taxon>
        <taxon>Neoptera</taxon>
        <taxon>Endopterygota</taxon>
        <taxon>Lepidoptera</taxon>
        <taxon>Glossata</taxon>
        <taxon>Ditrysia</taxon>
        <taxon>Bombycoidea</taxon>
        <taxon>Sphingidae</taxon>
        <taxon>Sphinginae</taxon>
        <taxon>Sphingini</taxon>
        <taxon>Manduca</taxon>
    </lineage>
</organism>
<dbReference type="EMBL" id="JH668385">
    <property type="protein sequence ID" value="KAG6450218.1"/>
    <property type="molecule type" value="Genomic_DNA"/>
</dbReference>
<dbReference type="Proteomes" id="UP000791440">
    <property type="component" value="Unassembled WGS sequence"/>
</dbReference>
<name>A0A921Z345_MANSE</name>
<reference evidence="1" key="1">
    <citation type="journal article" date="2016" name="Insect Biochem. Mol. Biol.">
        <title>Multifaceted biological insights from a draft genome sequence of the tobacco hornworm moth, Manduca sexta.</title>
        <authorList>
            <person name="Kanost M.R."/>
            <person name="Arrese E.L."/>
            <person name="Cao X."/>
            <person name="Chen Y.R."/>
            <person name="Chellapilla S."/>
            <person name="Goldsmith M.R."/>
            <person name="Grosse-Wilde E."/>
            <person name="Heckel D.G."/>
            <person name="Herndon N."/>
            <person name="Jiang H."/>
            <person name="Papanicolaou A."/>
            <person name="Qu J."/>
            <person name="Soulages J.L."/>
            <person name="Vogel H."/>
            <person name="Walters J."/>
            <person name="Waterhouse R.M."/>
            <person name="Ahn S.J."/>
            <person name="Almeida F.C."/>
            <person name="An C."/>
            <person name="Aqrawi P."/>
            <person name="Bretschneider A."/>
            <person name="Bryant W.B."/>
            <person name="Bucks S."/>
            <person name="Chao H."/>
            <person name="Chevignon G."/>
            <person name="Christen J.M."/>
            <person name="Clarke D.F."/>
            <person name="Dittmer N.T."/>
            <person name="Ferguson L.C.F."/>
            <person name="Garavelou S."/>
            <person name="Gordon K.H.J."/>
            <person name="Gunaratna R.T."/>
            <person name="Han Y."/>
            <person name="Hauser F."/>
            <person name="He Y."/>
            <person name="Heidel-Fischer H."/>
            <person name="Hirsh A."/>
            <person name="Hu Y."/>
            <person name="Jiang H."/>
            <person name="Kalra D."/>
            <person name="Klinner C."/>
            <person name="Konig C."/>
            <person name="Kovar C."/>
            <person name="Kroll A.R."/>
            <person name="Kuwar S.S."/>
            <person name="Lee S.L."/>
            <person name="Lehman R."/>
            <person name="Li K."/>
            <person name="Li Z."/>
            <person name="Liang H."/>
            <person name="Lovelace S."/>
            <person name="Lu Z."/>
            <person name="Mansfield J.H."/>
            <person name="McCulloch K.J."/>
            <person name="Mathew T."/>
            <person name="Morton B."/>
            <person name="Muzny D.M."/>
            <person name="Neunemann D."/>
            <person name="Ongeri F."/>
            <person name="Pauchet Y."/>
            <person name="Pu L.L."/>
            <person name="Pyrousis I."/>
            <person name="Rao X.J."/>
            <person name="Redding A."/>
            <person name="Roesel C."/>
            <person name="Sanchez-Gracia A."/>
            <person name="Schaack S."/>
            <person name="Shukla A."/>
            <person name="Tetreau G."/>
            <person name="Wang Y."/>
            <person name="Xiong G.H."/>
            <person name="Traut W."/>
            <person name="Walsh T.K."/>
            <person name="Worley K.C."/>
            <person name="Wu D."/>
            <person name="Wu W."/>
            <person name="Wu Y.Q."/>
            <person name="Zhang X."/>
            <person name="Zou Z."/>
            <person name="Zucker H."/>
            <person name="Briscoe A.D."/>
            <person name="Burmester T."/>
            <person name="Clem R.J."/>
            <person name="Feyereisen R."/>
            <person name="Grimmelikhuijzen C.J.P."/>
            <person name="Hamodrakas S.J."/>
            <person name="Hansson B.S."/>
            <person name="Huguet E."/>
            <person name="Jermiin L.S."/>
            <person name="Lan Q."/>
            <person name="Lehman H.K."/>
            <person name="Lorenzen M."/>
            <person name="Merzendorfer H."/>
            <person name="Michalopoulos I."/>
            <person name="Morton D.B."/>
            <person name="Muthukrishnan S."/>
            <person name="Oakeshott J.G."/>
            <person name="Palmer W."/>
            <person name="Park Y."/>
            <person name="Passarelli A.L."/>
            <person name="Rozas J."/>
            <person name="Schwartz L.M."/>
            <person name="Smith W."/>
            <person name="Southgate A."/>
            <person name="Vilcinskas A."/>
            <person name="Vogt R."/>
            <person name="Wang P."/>
            <person name="Werren J."/>
            <person name="Yu X.Q."/>
            <person name="Zhou J.J."/>
            <person name="Brown S.J."/>
            <person name="Scherer S.E."/>
            <person name="Richards S."/>
            <person name="Blissard G.W."/>
        </authorList>
    </citation>
    <scope>NUCLEOTIDE SEQUENCE</scope>
</reference>
<sequence>GKPSLNQIFERGTSKAGTYKCYKALDETAHNRHCLIGKILSNNLQICKFVSYTGGKV</sequence>
<keyword evidence="2" id="KW-1185">Reference proteome</keyword>
<dbReference type="AlphaFoldDB" id="A0A921Z345"/>